<evidence type="ECO:0000313" key="4">
    <source>
        <dbReference type="EMBL" id="KRG30645.1"/>
    </source>
</evidence>
<dbReference type="InterPro" id="IPR001296">
    <property type="entry name" value="Glyco_trans_1"/>
</dbReference>
<evidence type="ECO:0000259" key="2">
    <source>
        <dbReference type="Pfam" id="PF00534"/>
    </source>
</evidence>
<keyword evidence="1" id="KW-0808">Transferase</keyword>
<evidence type="ECO:0000313" key="5">
    <source>
        <dbReference type="Proteomes" id="UP000051643"/>
    </source>
</evidence>
<reference evidence="4" key="1">
    <citation type="submission" date="2015-10" db="EMBL/GenBank/DDBJ databases">
        <title>Draft genome sequence of Salegentibacter mishustinae KCTC 12263.</title>
        <authorList>
            <person name="Lin W."/>
            <person name="Zheng Q."/>
        </authorList>
    </citation>
    <scope>NUCLEOTIDE SEQUENCE [LARGE SCALE GENOMIC DNA]</scope>
    <source>
        <strain evidence="4">KCTC 12263</strain>
    </source>
</reference>
<dbReference type="Pfam" id="PF13439">
    <property type="entry name" value="Glyco_transf_4"/>
    <property type="match status" value="1"/>
</dbReference>
<dbReference type="GO" id="GO:0016757">
    <property type="term" value="F:glycosyltransferase activity"/>
    <property type="evidence" value="ECO:0007669"/>
    <property type="project" value="InterPro"/>
</dbReference>
<feature type="domain" description="Glycosyl transferase family 1" evidence="2">
    <location>
        <begin position="192"/>
        <end position="348"/>
    </location>
</feature>
<evidence type="ECO:0000256" key="1">
    <source>
        <dbReference type="ARBA" id="ARBA00022679"/>
    </source>
</evidence>
<dbReference type="GO" id="GO:0009103">
    <property type="term" value="P:lipopolysaccharide biosynthetic process"/>
    <property type="evidence" value="ECO:0007669"/>
    <property type="project" value="TreeGrafter"/>
</dbReference>
<gene>
    <name evidence="4" type="ORF">APR42_01915</name>
</gene>
<dbReference type="RefSeq" id="WP_083482159.1">
    <property type="nucleotide sequence ID" value="NZ_LKTP01000001.1"/>
</dbReference>
<feature type="domain" description="Glycosyltransferase subfamily 4-like N-terminal" evidence="3">
    <location>
        <begin position="66"/>
        <end position="183"/>
    </location>
</feature>
<dbReference type="InterPro" id="IPR028098">
    <property type="entry name" value="Glyco_trans_4-like_N"/>
</dbReference>
<keyword evidence="5" id="KW-1185">Reference proteome</keyword>
<evidence type="ECO:0000259" key="3">
    <source>
        <dbReference type="Pfam" id="PF13439"/>
    </source>
</evidence>
<sequence>MRLHIINPFLSRNGGGIFAVINDLYSTKAFHCSPYSNMTFWGYKDDYSDIDSEKLPGKKNLFQNKKPIINKFFYSRQFRKELYNSVNRNNVIHLHSLWIYTSVLTFKLQHSKGSKKVISTHGMLDQWALNNGKLKKQIFFSLFEKKNLQSAHCIHALCEEEYLQIRRLIPKVPIAIIPNGVNLPSKSLKTISKTSKKTLLYLGRIHPKKGLENLIISWASKNDSSWNLVIAGPDEDNHQKLLMKLIRKLNLQSSVKIVGPHFGMQKQLLFKSADAFILPSFSEGLPMSILEAWSYQLPVLMTPECNLKEGFEINAAIYIETNTKSISNGLETLFAMGEDQLLNMGNNGFELVKEKYTWEAVGNKMIGLYDWVCGKIEKPSFVYLK</sequence>
<dbReference type="Pfam" id="PF00534">
    <property type="entry name" value="Glycos_transf_1"/>
    <property type="match status" value="1"/>
</dbReference>
<dbReference type="EMBL" id="LKTP01000001">
    <property type="protein sequence ID" value="KRG30645.1"/>
    <property type="molecule type" value="Genomic_DNA"/>
</dbReference>
<proteinExistence type="predicted"/>
<dbReference type="PANTHER" id="PTHR46401:SF2">
    <property type="entry name" value="GLYCOSYLTRANSFERASE WBBK-RELATED"/>
    <property type="match status" value="1"/>
</dbReference>
<dbReference type="STRING" id="270918.APR42_01915"/>
<comment type="caution">
    <text evidence="4">The sequence shown here is derived from an EMBL/GenBank/DDBJ whole genome shotgun (WGS) entry which is preliminary data.</text>
</comment>
<organism evidence="4 5">
    <name type="scientific">Salegentibacter mishustinae</name>
    <dbReference type="NCBI Taxonomy" id="270918"/>
    <lineage>
        <taxon>Bacteria</taxon>
        <taxon>Pseudomonadati</taxon>
        <taxon>Bacteroidota</taxon>
        <taxon>Flavobacteriia</taxon>
        <taxon>Flavobacteriales</taxon>
        <taxon>Flavobacteriaceae</taxon>
        <taxon>Salegentibacter</taxon>
    </lineage>
</organism>
<dbReference type="Gene3D" id="3.40.50.2000">
    <property type="entry name" value="Glycogen Phosphorylase B"/>
    <property type="match status" value="2"/>
</dbReference>
<name>A0A0Q9ZC38_9FLAO</name>
<protein>
    <recommendedName>
        <fullName evidence="6">Glycosyl transferase family 1</fullName>
    </recommendedName>
</protein>
<evidence type="ECO:0008006" key="6">
    <source>
        <dbReference type="Google" id="ProtNLM"/>
    </source>
</evidence>
<dbReference type="Proteomes" id="UP000051643">
    <property type="component" value="Unassembled WGS sequence"/>
</dbReference>
<accession>A0A0Q9ZC38</accession>
<dbReference type="SUPFAM" id="SSF53756">
    <property type="entry name" value="UDP-Glycosyltransferase/glycogen phosphorylase"/>
    <property type="match status" value="1"/>
</dbReference>
<dbReference type="OrthoDB" id="9790710at2"/>
<dbReference type="AlphaFoldDB" id="A0A0Q9ZC38"/>
<dbReference type="PANTHER" id="PTHR46401">
    <property type="entry name" value="GLYCOSYLTRANSFERASE WBBK-RELATED"/>
    <property type="match status" value="1"/>
</dbReference>